<evidence type="ECO:0000256" key="1">
    <source>
        <dbReference type="ARBA" id="ARBA00010556"/>
    </source>
</evidence>
<dbReference type="PROSITE" id="PS50948">
    <property type="entry name" value="PAN"/>
    <property type="match status" value="1"/>
</dbReference>
<evidence type="ECO:0000313" key="8">
    <source>
        <dbReference type="Proteomes" id="UP000221168"/>
    </source>
</evidence>
<organism evidence="7 8">
    <name type="scientific">Zhengella mangrovi</name>
    <dbReference type="NCBI Taxonomy" id="1982044"/>
    <lineage>
        <taxon>Bacteria</taxon>
        <taxon>Pseudomonadati</taxon>
        <taxon>Pseudomonadota</taxon>
        <taxon>Alphaproteobacteria</taxon>
        <taxon>Hyphomicrobiales</taxon>
        <taxon>Notoacmeibacteraceae</taxon>
        <taxon>Zhengella</taxon>
    </lineage>
</organism>
<dbReference type="Pfam" id="PF01835">
    <property type="entry name" value="MG2"/>
    <property type="match status" value="1"/>
</dbReference>
<dbReference type="InterPro" id="IPR019734">
    <property type="entry name" value="TPR_rpt"/>
</dbReference>
<dbReference type="Gene3D" id="2.60.40.1930">
    <property type="match status" value="1"/>
</dbReference>
<dbReference type="InterPro" id="IPR041462">
    <property type="entry name" value="Bact_A2M_MG6"/>
</dbReference>
<feature type="signal peptide" evidence="5">
    <location>
        <begin position="1"/>
        <end position="27"/>
    </location>
</feature>
<dbReference type="GO" id="GO:0005615">
    <property type="term" value="C:extracellular space"/>
    <property type="evidence" value="ECO:0007669"/>
    <property type="project" value="InterPro"/>
</dbReference>
<name>A0A2G1QQ59_9HYPH</name>
<dbReference type="SMART" id="SM00223">
    <property type="entry name" value="APPLE"/>
    <property type="match status" value="1"/>
</dbReference>
<dbReference type="Gene3D" id="1.50.10.20">
    <property type="match status" value="1"/>
</dbReference>
<dbReference type="SMART" id="SM01359">
    <property type="entry name" value="A2M_N_2"/>
    <property type="match status" value="1"/>
</dbReference>
<reference evidence="7 8" key="1">
    <citation type="submission" date="2017-10" db="EMBL/GenBank/DDBJ databases">
        <title>Sedimentibacterium mangrovi gen. nov., sp. nov., a novel member of family Phyllobacteriacea isolated from mangrove sediment.</title>
        <authorList>
            <person name="Liao H."/>
            <person name="Tian Y."/>
        </authorList>
    </citation>
    <scope>NUCLEOTIDE SEQUENCE [LARGE SCALE GENOMIC DNA]</scope>
    <source>
        <strain evidence="7 8">X9-2-2</strain>
    </source>
</reference>
<dbReference type="GO" id="GO:0004866">
    <property type="term" value="F:endopeptidase inhibitor activity"/>
    <property type="evidence" value="ECO:0007669"/>
    <property type="project" value="InterPro"/>
</dbReference>
<dbReference type="InterPro" id="IPR041203">
    <property type="entry name" value="Bact_A2M_MG5"/>
</dbReference>
<dbReference type="CDD" id="cd02891">
    <property type="entry name" value="A2M_like"/>
    <property type="match status" value="1"/>
</dbReference>
<comment type="similarity">
    <text evidence="1">Belongs to the protease inhibitor I39 (alpha-2-macroglobulin) family. Bacterial alpha-2-macroglobulin subfamily.</text>
</comment>
<dbReference type="SMART" id="SM01360">
    <property type="entry name" value="A2M"/>
    <property type="match status" value="1"/>
</dbReference>
<dbReference type="InterPro" id="IPR001599">
    <property type="entry name" value="Macroglobln_a2"/>
</dbReference>
<dbReference type="InterPro" id="IPR002890">
    <property type="entry name" value="MG2"/>
</dbReference>
<dbReference type="PANTHER" id="PTHR40094">
    <property type="entry name" value="ALPHA-2-MACROGLOBULIN HOMOLOG"/>
    <property type="match status" value="1"/>
</dbReference>
<dbReference type="Pfam" id="PF11974">
    <property type="entry name" value="bMG3"/>
    <property type="match status" value="1"/>
</dbReference>
<keyword evidence="3" id="KW-0677">Repeat</keyword>
<dbReference type="Gene3D" id="3.50.4.10">
    <property type="entry name" value="Hepatocyte Growth Factor"/>
    <property type="match status" value="1"/>
</dbReference>
<proteinExistence type="inferred from homology"/>
<dbReference type="Pfam" id="PF21142">
    <property type="entry name" value="A2M_bMG2"/>
    <property type="match status" value="1"/>
</dbReference>
<protein>
    <recommendedName>
        <fullName evidence="6">Apple domain-containing protein</fullName>
    </recommendedName>
</protein>
<dbReference type="InterPro" id="IPR008930">
    <property type="entry name" value="Terpenoid_cyclase/PrenylTrfase"/>
</dbReference>
<dbReference type="SUPFAM" id="SSF48239">
    <property type="entry name" value="Terpenoid cyclases/Protein prenyltransferases"/>
    <property type="match status" value="1"/>
</dbReference>
<evidence type="ECO:0000256" key="5">
    <source>
        <dbReference type="SAM" id="SignalP"/>
    </source>
</evidence>
<dbReference type="Proteomes" id="UP000221168">
    <property type="component" value="Unassembled WGS sequence"/>
</dbReference>
<dbReference type="InterPro" id="IPR021868">
    <property type="entry name" value="Alpha_2_Macroglob_MG3"/>
</dbReference>
<dbReference type="Pfam" id="PF17962">
    <property type="entry name" value="bMG6"/>
    <property type="match status" value="1"/>
</dbReference>
<evidence type="ECO:0000256" key="4">
    <source>
        <dbReference type="ARBA" id="ARBA00023157"/>
    </source>
</evidence>
<dbReference type="InterPro" id="IPR049120">
    <property type="entry name" value="A2M_bMG2"/>
</dbReference>
<keyword evidence="2 5" id="KW-0732">Signal</keyword>
<dbReference type="RefSeq" id="WP_099305754.1">
    <property type="nucleotide sequence ID" value="NZ_PDVP01000003.1"/>
</dbReference>
<dbReference type="InterPro" id="IPR011626">
    <property type="entry name" value="Alpha-macroglobulin_TED"/>
</dbReference>
<dbReference type="OrthoDB" id="9767116at2"/>
<dbReference type="SUPFAM" id="SSF57414">
    <property type="entry name" value="Hairpin loop containing domain-like"/>
    <property type="match status" value="1"/>
</dbReference>
<dbReference type="PIRSF" id="PIRSF038980">
    <property type="entry name" value="A2M_bac"/>
    <property type="match status" value="1"/>
</dbReference>
<gene>
    <name evidence="7" type="ORF">CSC94_08185</name>
</gene>
<comment type="caution">
    <text evidence="7">The sequence shown here is derived from an EMBL/GenBank/DDBJ whole genome shotgun (WGS) entry which is preliminary data.</text>
</comment>
<dbReference type="EMBL" id="PDVP01000003">
    <property type="protein sequence ID" value="PHP67666.1"/>
    <property type="molecule type" value="Genomic_DNA"/>
</dbReference>
<evidence type="ECO:0000256" key="2">
    <source>
        <dbReference type="ARBA" id="ARBA00022729"/>
    </source>
</evidence>
<dbReference type="Pfam" id="PF00207">
    <property type="entry name" value="A2M"/>
    <property type="match status" value="1"/>
</dbReference>
<evidence type="ECO:0000259" key="6">
    <source>
        <dbReference type="PROSITE" id="PS50948"/>
    </source>
</evidence>
<sequence length="1820" mass="194504">MLSSLRPFSLAMAVFVLALAGVSLASAAEVRHIETIENADYFGFDLRTEKDVSLQQCEAICLNDRECRAFTYNTRAGWCFLKSDHGTVNPFDGAVAGRVVVERQEDLGAPPPLAFIPDSMPVEARTYREQLDATAKRLAGRNPAFMAQDGFAALSGGDARKAVTLLSGAVALTMDDSRLWSALARGIRAMTPDRGSERYKLQQFATSAAYNAYETSRTTPDRAEALNELAKALELRSQFRPALEAYKASLALAEDEQVRADYADLRARKGFRVVDNTVDADTATPRACLQLSENLVKGVDYAPYIRLNGGEAPAFDAQGREICINGLKHGERYAVTLRDGLPSAVGEVLEAPVDISVYVRDRAPFARFTGEAFVLPAKGRQAIPVVTVNAPEVELQLYRIGERALAQLTEDGKFLQNLSGYQADEIMDRQGNLVWSGAMETPGDLNQEVTTALPLDTVLPDRKPGVYALVARAKGDTSEDWNSRATQWFTVSDIGLSAQSGLDGLTVFARSLDSATPLAGAKVRLIARNNEVLGEGVSDADGVARFDAGLIRGTGGLSPSVLVAEAAGAGFVFLDLTKAGFDLSDRGVEGRPAPGAIDVYAFTERGIYRAGDTVHVTALARDGSANAVESLPLTFIFQRPDGVEDRRMVSASPKAGGHVIDLPLPDNAMRGAWTVRIHADPKETALAEQTFLVEDFVPDRIEFDLASASGPVLDPNEGGAVSVTGRFLYGAPAAGLSMEGEVQVSPVSNRPGHDGYIFGMAEDDDSGRTTVPLQGLPVLDDAGQAEIGLDLGTLPSTTRPLEATVTIRMREGAGRAVERSLSLPIKPMATMIGVKPGFADGQAPEGATVSFNVIAVDRDGAQVAAQGLSWRLLRVTRNYQWYRDGSSWRYEAADFTSVQSSGTVDASAATPATIDMPVEWGRYRLEVEGADAITSYDFHAGWYVETSSLDTPDGLEIALDKDGYKPGETARLKVSPRFAGELLVTVGSDRVLATKRASVPADGAEIEIPVGDDWGAGAYVTATLYRPGSAGESRMPARAIGVKWLGVDVSARTLDVALDLAAQTVPNQAFEVPLTVTGAKEGETVFATVAAVDVGILNLTGYQPPKPEEWYYGQRRMGLEIRDVYGRLIDGSQGALGHLRTGGDGPGMQSKGSPPKGKLVAFFSGPVRVGADGKAVVRFDMPQFNGTVRVMATAWSATATGSATRDVIVREPVVVIAGTPRFMATGDRSELRFDIANTDGPTGDYAVTVETSGPLTLAGDLPGKVVLGKGARTVLRLPVSAGAPGAAGLTLTLAHANDVRVVHDVSFPVRPGALPVTVRREIELLANGGSLTVDRQLLADSVIRDASVSVAVTRLAAFDIPGLLMSLDRYPYGCAEQTTSRALPLLYLSDLEGEAADPEIDKRIDKAIARVLAYQSSSGSFGLWSPGSGDLWLDAYVSDFLTRAQEKGFKVPQTAMQLALGNLENNLAYVNDVSERGREIAYALYVLARNRKASAGDLRYYADTKLDAFDSPMARAQLAASLSLYGDGDRSARLFRASLDLAEQQADQAVQARDDYGSKLRDGAAILALAAESKPEPAGIREMTRFVANQKRHRPYTSTQEEAWMLLAARALATQNAAMDLTVNGTDHAGAFTVRRTGIDLVDAPITVKNNGAEPVTAVVTSVAAPVDPLPAGGNGFTIARSYFTLDGKPASLQQVAQNQRLVVVLQIAELNTWPSRIVVTDLLPAGFEIDNPALTGSAQLSNFEWLGNVNPAHLEFLDDRFVAAFNRSAGDSRTLQLAYVVRAVTPGAYVHPAAQVEDMYRPQFSAHTSTGYVEVVEAR</sequence>
<dbReference type="Pfam" id="PF07678">
    <property type="entry name" value="TED_complement"/>
    <property type="match status" value="1"/>
</dbReference>
<feature type="chain" id="PRO_5013598769" description="Apple domain-containing protein" evidence="5">
    <location>
        <begin position="28"/>
        <end position="1820"/>
    </location>
</feature>
<dbReference type="InterPro" id="IPR003609">
    <property type="entry name" value="Pan_app"/>
</dbReference>
<dbReference type="InterPro" id="IPR026284">
    <property type="entry name" value="A2MG_proteobact"/>
</dbReference>
<dbReference type="InterPro" id="IPR011625">
    <property type="entry name" value="A2M_N_BRD"/>
</dbReference>
<dbReference type="Pfam" id="PF17973">
    <property type="entry name" value="bMG10"/>
    <property type="match status" value="1"/>
</dbReference>
<dbReference type="InterPro" id="IPR041246">
    <property type="entry name" value="Bact_MG10"/>
</dbReference>
<dbReference type="Gene3D" id="1.25.40.10">
    <property type="entry name" value="Tetratricopeptide repeat domain"/>
    <property type="match status" value="1"/>
</dbReference>
<feature type="domain" description="Apple" evidence="6">
    <location>
        <begin position="28"/>
        <end position="95"/>
    </location>
</feature>
<dbReference type="InterPro" id="IPR051802">
    <property type="entry name" value="YfhM-like"/>
</dbReference>
<dbReference type="CDD" id="cd01100">
    <property type="entry name" value="APPLE_Factor_XI_like"/>
    <property type="match status" value="1"/>
</dbReference>
<dbReference type="InterPro" id="IPR011990">
    <property type="entry name" value="TPR-like_helical_dom_sf"/>
</dbReference>
<dbReference type="SMART" id="SM00473">
    <property type="entry name" value="PAN_AP"/>
    <property type="match status" value="1"/>
</dbReference>
<dbReference type="Pfam" id="PF17972">
    <property type="entry name" value="bMG5"/>
    <property type="match status" value="1"/>
</dbReference>
<accession>A0A2G1QQ59</accession>
<dbReference type="InterPro" id="IPR000177">
    <property type="entry name" value="Apple"/>
</dbReference>
<dbReference type="GO" id="GO:0006508">
    <property type="term" value="P:proteolysis"/>
    <property type="evidence" value="ECO:0007669"/>
    <property type="project" value="InterPro"/>
</dbReference>
<evidence type="ECO:0000313" key="7">
    <source>
        <dbReference type="EMBL" id="PHP67666.1"/>
    </source>
</evidence>
<keyword evidence="4" id="KW-1015">Disulfide bond</keyword>
<dbReference type="Pfam" id="PF00024">
    <property type="entry name" value="PAN_1"/>
    <property type="match status" value="1"/>
</dbReference>
<keyword evidence="8" id="KW-1185">Reference proteome</keyword>
<dbReference type="PANTHER" id="PTHR40094:SF1">
    <property type="entry name" value="UBIQUITIN DOMAIN-CONTAINING PROTEIN"/>
    <property type="match status" value="1"/>
</dbReference>
<dbReference type="SMART" id="SM01419">
    <property type="entry name" value="Thiol-ester_cl"/>
    <property type="match status" value="1"/>
</dbReference>
<dbReference type="SMART" id="SM00028">
    <property type="entry name" value="TPR"/>
    <property type="match status" value="2"/>
</dbReference>
<evidence type="ECO:0000256" key="3">
    <source>
        <dbReference type="ARBA" id="ARBA00022737"/>
    </source>
</evidence>
<dbReference type="Pfam" id="PF07703">
    <property type="entry name" value="A2M_BRD"/>
    <property type="match status" value="1"/>
</dbReference>
<dbReference type="InterPro" id="IPR047565">
    <property type="entry name" value="Alpha-macroglob_thiol-ester_cl"/>
</dbReference>